<feature type="transmembrane region" description="Helical" evidence="2">
    <location>
        <begin position="297"/>
        <end position="319"/>
    </location>
</feature>
<dbReference type="RefSeq" id="WP_338055751.1">
    <property type="nucleotide sequence ID" value="NZ_FZOD01000167.1"/>
</dbReference>
<keyword evidence="5" id="KW-1185">Reference proteome</keyword>
<accession>A0A239PDM3</accession>
<evidence type="ECO:0000313" key="4">
    <source>
        <dbReference type="EMBL" id="SNT65130.1"/>
    </source>
</evidence>
<feature type="transmembrane region" description="Helical" evidence="2">
    <location>
        <begin position="102"/>
        <end position="121"/>
    </location>
</feature>
<feature type="transmembrane region" description="Helical" evidence="2">
    <location>
        <begin position="339"/>
        <end position="356"/>
    </location>
</feature>
<dbReference type="InterPro" id="IPR002656">
    <property type="entry name" value="Acyl_transf_3_dom"/>
</dbReference>
<reference evidence="4 5" key="1">
    <citation type="submission" date="2017-06" db="EMBL/GenBank/DDBJ databases">
        <authorList>
            <person name="Kim H.J."/>
            <person name="Triplett B.A."/>
        </authorList>
    </citation>
    <scope>NUCLEOTIDE SEQUENCE [LARGE SCALE GENOMIC DNA]</scope>
    <source>
        <strain evidence="4 5">CGMCC 4.2132</strain>
    </source>
</reference>
<feature type="transmembrane region" description="Helical" evidence="2">
    <location>
        <begin position="407"/>
        <end position="434"/>
    </location>
</feature>
<dbReference type="Pfam" id="PF01757">
    <property type="entry name" value="Acyl_transf_3"/>
    <property type="match status" value="1"/>
</dbReference>
<evidence type="ECO:0000313" key="5">
    <source>
        <dbReference type="Proteomes" id="UP000198282"/>
    </source>
</evidence>
<feature type="region of interest" description="Disordered" evidence="1">
    <location>
        <begin position="36"/>
        <end position="56"/>
    </location>
</feature>
<keyword evidence="4" id="KW-0808">Transferase</keyword>
<name>A0A239PDM3_9ACTN</name>
<feature type="non-terminal residue" evidence="4">
    <location>
        <position position="1"/>
    </location>
</feature>
<evidence type="ECO:0000256" key="1">
    <source>
        <dbReference type="SAM" id="MobiDB-lite"/>
    </source>
</evidence>
<keyword evidence="2" id="KW-1133">Transmembrane helix</keyword>
<dbReference type="Proteomes" id="UP000198282">
    <property type="component" value="Unassembled WGS sequence"/>
</dbReference>
<feature type="transmembrane region" description="Helical" evidence="2">
    <location>
        <begin position="267"/>
        <end position="285"/>
    </location>
</feature>
<dbReference type="GO" id="GO:0016747">
    <property type="term" value="F:acyltransferase activity, transferring groups other than amino-acyl groups"/>
    <property type="evidence" value="ECO:0007669"/>
    <property type="project" value="InterPro"/>
</dbReference>
<keyword evidence="4" id="KW-0012">Acyltransferase</keyword>
<feature type="transmembrane region" description="Helical" evidence="2">
    <location>
        <begin position="203"/>
        <end position="223"/>
    </location>
</feature>
<feature type="transmembrane region" description="Helical" evidence="2">
    <location>
        <begin position="244"/>
        <end position="261"/>
    </location>
</feature>
<protein>
    <submittedName>
        <fullName evidence="4">Acyltransferase family protein</fullName>
    </submittedName>
</protein>
<dbReference type="InterPro" id="IPR050623">
    <property type="entry name" value="Glucan_succinyl_AcylTrfase"/>
</dbReference>
<dbReference type="EMBL" id="FZOD01000167">
    <property type="protein sequence ID" value="SNT65130.1"/>
    <property type="molecule type" value="Genomic_DNA"/>
</dbReference>
<dbReference type="AlphaFoldDB" id="A0A239PDM3"/>
<feature type="domain" description="Acyltransferase 3" evidence="3">
    <location>
        <begin position="61"/>
        <end position="345"/>
    </location>
</feature>
<gene>
    <name evidence="4" type="ORF">SAMN05216276_11671</name>
</gene>
<feature type="transmembrane region" description="Helical" evidence="2">
    <location>
        <begin position="142"/>
        <end position="160"/>
    </location>
</feature>
<keyword evidence="2" id="KW-0812">Transmembrane</keyword>
<dbReference type="PANTHER" id="PTHR36927:SF1">
    <property type="entry name" value="MDO-LIKE PROTEIN"/>
    <property type="match status" value="1"/>
</dbReference>
<evidence type="ECO:0000256" key="2">
    <source>
        <dbReference type="SAM" id="Phobius"/>
    </source>
</evidence>
<sequence length="477" mass="52427">TSASAGGSEHRTRKTVWYPAMIRLILTLPRTAAAGMGGHGGRMATTRIEPSRAARPERRPELDAIRTLVVIGLVFFHSALVFDTRDDFYVKNAQTTDVTTIFAGLCVVWAMPILFLIAGLGSWHSLRRREPAGFAVERLLRLGVPLVFATLTIIPVPQWLRLRADPAYHESYLHFLPRFFDVHLDLTEFPFVIRGEYFESGHLWFVLLLLTFSLLLAPLVHWLSNDHGRRLRDRLASAVRRRGVILLPAVPVAVISALAGLEEGFAAWSRWAYLLFFLYGFMLAADDRFRAAMRRDALPAAVLGLVLFLIAMPGLLVAGDAPGADPFMDMTALAIGARTLYGATGWCWLVAILGLLDRHRPAPSGEQVSPDDPAAGKNSLDIPAAERDSSDIPVAGQVSSAGRGRRLYGYLAVAALPLYILHQPIVVGVAYGVVGWNAPIAVKYLVIVTASLTLTVAAYDLLVRRTRVTRFLFGMRG</sequence>
<proteinExistence type="predicted"/>
<evidence type="ECO:0000259" key="3">
    <source>
        <dbReference type="Pfam" id="PF01757"/>
    </source>
</evidence>
<feature type="transmembrane region" description="Helical" evidence="2">
    <location>
        <begin position="440"/>
        <end position="462"/>
    </location>
</feature>
<dbReference type="PANTHER" id="PTHR36927">
    <property type="entry name" value="BLR4337 PROTEIN"/>
    <property type="match status" value="1"/>
</dbReference>
<feature type="transmembrane region" description="Helical" evidence="2">
    <location>
        <begin position="64"/>
        <end position="82"/>
    </location>
</feature>
<organism evidence="4 5">
    <name type="scientific">Streptosporangium subroseum</name>
    <dbReference type="NCBI Taxonomy" id="106412"/>
    <lineage>
        <taxon>Bacteria</taxon>
        <taxon>Bacillati</taxon>
        <taxon>Actinomycetota</taxon>
        <taxon>Actinomycetes</taxon>
        <taxon>Streptosporangiales</taxon>
        <taxon>Streptosporangiaceae</taxon>
        <taxon>Streptosporangium</taxon>
    </lineage>
</organism>
<keyword evidence="2" id="KW-0472">Membrane</keyword>